<gene>
    <name evidence="2" type="ORF">G7087_14440</name>
</gene>
<evidence type="ECO:0000256" key="1">
    <source>
        <dbReference type="SAM" id="Phobius"/>
    </source>
</evidence>
<evidence type="ECO:0000313" key="2">
    <source>
        <dbReference type="EMBL" id="NHK99583.1"/>
    </source>
</evidence>
<proteinExistence type="predicted"/>
<keyword evidence="3" id="KW-1185">Reference proteome</keyword>
<keyword evidence="1" id="KW-0472">Membrane</keyword>
<dbReference type="EMBL" id="JAAOCD010000007">
    <property type="protein sequence ID" value="NHK99583.1"/>
    <property type="molecule type" value="Genomic_DNA"/>
</dbReference>
<dbReference type="Proteomes" id="UP000802098">
    <property type="component" value="Unassembled WGS sequence"/>
</dbReference>
<organism evidence="2 3">
    <name type="scientific">Rubrivivax benzoatilyticus</name>
    <dbReference type="NCBI Taxonomy" id="316997"/>
    <lineage>
        <taxon>Bacteria</taxon>
        <taxon>Pseudomonadati</taxon>
        <taxon>Pseudomonadota</taxon>
        <taxon>Betaproteobacteria</taxon>
        <taxon>Burkholderiales</taxon>
        <taxon>Sphaerotilaceae</taxon>
        <taxon>Rubrivivax</taxon>
    </lineage>
</organism>
<name>A0ABX0I194_9BURK</name>
<comment type="caution">
    <text evidence="2">The sequence shown here is derived from an EMBL/GenBank/DDBJ whole genome shotgun (WGS) entry which is preliminary data.</text>
</comment>
<keyword evidence="1" id="KW-1133">Transmembrane helix</keyword>
<keyword evidence="1" id="KW-0812">Transmembrane</keyword>
<evidence type="ECO:0000313" key="3">
    <source>
        <dbReference type="Proteomes" id="UP000802098"/>
    </source>
</evidence>
<sequence>MARADTMRRDWLAKTLAGSLLGLTLALGCSAIFDVLAAALPLPVRAQLAMWMVAPIWLGTLSGCYFFADGWRAWRGLALANLAVFGAWALLRQFLA</sequence>
<feature type="transmembrane region" description="Helical" evidence="1">
    <location>
        <begin position="49"/>
        <end position="68"/>
    </location>
</feature>
<reference evidence="2 3" key="1">
    <citation type="submission" date="2020-03" db="EMBL/GenBank/DDBJ databases">
        <title>Rubrivivax benzoatilyticus JA2 (sequenced after 10 years sub-culturing).</title>
        <authorList>
            <person name="Gupta D."/>
            <person name="Chintalapati S."/>
            <person name="Chintalapati V.R."/>
        </authorList>
    </citation>
    <scope>NUCLEOTIDE SEQUENCE [LARGE SCALE GENOMIC DNA]</scope>
    <source>
        <strain evidence="2 3">JA2-Mal</strain>
    </source>
</reference>
<accession>A0ABX0I194</accession>
<protein>
    <submittedName>
        <fullName evidence="2">Uncharacterized protein</fullName>
    </submittedName>
</protein>
<feature type="transmembrane region" description="Helical" evidence="1">
    <location>
        <begin position="77"/>
        <end position="95"/>
    </location>
</feature>
<dbReference type="RefSeq" id="WP_009858139.1">
    <property type="nucleotide sequence ID" value="NZ_JAAOCD010000007.1"/>
</dbReference>
<dbReference type="PROSITE" id="PS51257">
    <property type="entry name" value="PROKAR_LIPOPROTEIN"/>
    <property type="match status" value="1"/>
</dbReference>